<keyword evidence="2" id="KW-1185">Reference proteome</keyword>
<proteinExistence type="predicted"/>
<accession>A0A2N5IZT0</accession>
<dbReference type="EMBL" id="NMYC01000003">
    <property type="protein sequence ID" value="PLS27447.1"/>
    <property type="molecule type" value="Genomic_DNA"/>
</dbReference>
<protein>
    <submittedName>
        <fullName evidence="1">Uncharacterized protein</fullName>
    </submittedName>
</protein>
<gene>
    <name evidence="1" type="ORF">CGZ88_0974</name>
</gene>
<organism evidence="1 2">
    <name type="scientific">Bifidobacterium anseris</name>
    <dbReference type="NCBI Taxonomy" id="2020963"/>
    <lineage>
        <taxon>Bacteria</taxon>
        <taxon>Bacillati</taxon>
        <taxon>Actinomycetota</taxon>
        <taxon>Actinomycetes</taxon>
        <taxon>Bifidobacteriales</taxon>
        <taxon>Bifidobacteriaceae</taxon>
        <taxon>Bifidobacterium</taxon>
    </lineage>
</organism>
<comment type="caution">
    <text evidence="1">The sequence shown here is derived from an EMBL/GenBank/DDBJ whole genome shotgun (WGS) entry which is preliminary data.</text>
</comment>
<name>A0A2N5IZT0_9BIFI</name>
<dbReference type="Proteomes" id="UP000234935">
    <property type="component" value="Unassembled WGS sequence"/>
</dbReference>
<evidence type="ECO:0000313" key="1">
    <source>
        <dbReference type="EMBL" id="PLS27447.1"/>
    </source>
</evidence>
<dbReference type="AlphaFoldDB" id="A0A2N5IZT0"/>
<sequence length="147" mass="17345">MKMISSSIVAIRQPGVPDSNKYLLYYDSGWDCWFFPNRHSTPNIQDDERDLGNYLNVEFKIPMRDCDLAMRGTEESTKYSTEHDEERHYLYRIYSGDVQTLPEHWELDGEFEVGGHRCKWMTIAEMLADERIHDVNYDVVTAVRDNL</sequence>
<evidence type="ECO:0000313" key="2">
    <source>
        <dbReference type="Proteomes" id="UP000234935"/>
    </source>
</evidence>
<reference evidence="1 2" key="1">
    <citation type="submission" date="2017-07" db="EMBL/GenBank/DDBJ databases">
        <title>Bifidobacterium novel species.</title>
        <authorList>
            <person name="Lugli G.A."/>
            <person name="Milani C."/>
            <person name="Duranti S."/>
            <person name="Mangifesta M."/>
        </authorList>
    </citation>
    <scope>NUCLEOTIDE SEQUENCE [LARGE SCALE GENOMIC DNA]</scope>
    <source>
        <strain evidence="2">Goo31D</strain>
    </source>
</reference>